<feature type="chain" id="PRO_5018079459" evidence="1">
    <location>
        <begin position="23"/>
        <end position="652"/>
    </location>
</feature>
<evidence type="ECO:0000313" key="3">
    <source>
        <dbReference type="EMBL" id="RNI37952.1"/>
    </source>
</evidence>
<proteinExistence type="predicted"/>
<dbReference type="InterPro" id="IPR034015">
    <property type="entry name" value="M1_LTA4H"/>
</dbReference>
<feature type="domain" description="Peptidase M1 membrane alanine aminopeptidase" evidence="2">
    <location>
        <begin position="405"/>
        <end position="552"/>
    </location>
</feature>
<evidence type="ECO:0000256" key="1">
    <source>
        <dbReference type="SAM" id="SignalP"/>
    </source>
</evidence>
<evidence type="ECO:0000313" key="4">
    <source>
        <dbReference type="Proteomes" id="UP000267223"/>
    </source>
</evidence>
<dbReference type="EMBL" id="RJJR01000004">
    <property type="protein sequence ID" value="RNI37952.1"/>
    <property type="molecule type" value="Genomic_DNA"/>
</dbReference>
<dbReference type="CDD" id="cd09604">
    <property type="entry name" value="M1_APN_like"/>
    <property type="match status" value="1"/>
</dbReference>
<evidence type="ECO:0000259" key="2">
    <source>
        <dbReference type="Pfam" id="PF01433"/>
    </source>
</evidence>
<dbReference type="SUPFAM" id="SSF55486">
    <property type="entry name" value="Metalloproteases ('zincins'), catalytic domain"/>
    <property type="match status" value="1"/>
</dbReference>
<dbReference type="OrthoDB" id="9814383at2"/>
<dbReference type="RefSeq" id="WP_123119941.1">
    <property type="nucleotide sequence ID" value="NZ_RJJR01000004.1"/>
</dbReference>
<dbReference type="InterPro" id="IPR014782">
    <property type="entry name" value="Peptidase_M1_dom"/>
</dbReference>
<dbReference type="PANTHER" id="PTHR45726">
    <property type="entry name" value="LEUKOTRIENE A-4 HYDROLASE"/>
    <property type="match status" value="1"/>
</dbReference>
<protein>
    <submittedName>
        <fullName evidence="3">M1 family peptidase</fullName>
    </submittedName>
</protein>
<accession>A0A3M9NJH3</accession>
<sequence length="652" mass="74347">MKRLTSLVFYLAAGIILSPSLAAQDSSLYNKNEVFDPTFLMQPGTEFRSANGAPGPRYWQNVASYNIHATLDEKDTVLKGDVTINYTNNSPDELKYLWLQLDQNLFEPDSRGAATTLVSGDRFDVKGYKKGGYHIGTVSIIYKGKSYKIEPVITDTRMQLRLPFAVKPHGDKINIKINYWFSIPEYGADRMGRLYTKNGAIYQLAQWYPRMCVFDAVSGWNTLPYMGLGEFYCEYGDFDYYVTVPADMIVAGSGELQNPAEVLTPVQIKRLNEARHSDSTVLIVKEDEVGLRSTRPTQKGMLTWHFKMHNTRDVSWTASKAFIWDAARVNFPSGRKGIAMAVYPVESEGYDKYGRSTQYLKQSIEFYSKDYFEYPWNSAVVVAGVALGMEYPGIVFCSYKIGKASLWHDVTHEIGHNWFPMIVGSDERSYMWMDEGLNTFINGYASNAFNKGEYGDTTNTTILRMARVMKLAKDPLMTPPESMSLGDYGQYYSKTAVALNVLRNSVIGADRFDFAFKTYINRWAFKHPQPIDFFRTMNDAAGENLNWFWKEWFYETWKLDQAVKDVQYVNDKPAEGALITIINLQKMALPVTVKITEENGNTQLLNLPVNVWQRGADWTFKCNTTSKIKSVVLDPGEVLPDIDRKNNKWQSQ</sequence>
<keyword evidence="1" id="KW-0732">Signal</keyword>
<gene>
    <name evidence="3" type="ORF">EFY79_06885</name>
</gene>
<comment type="caution">
    <text evidence="3">The sequence shown here is derived from an EMBL/GenBank/DDBJ whole genome shotgun (WGS) entry which is preliminary data.</text>
</comment>
<organism evidence="3 4">
    <name type="scientific">Hanamia caeni</name>
    <dbReference type="NCBI Taxonomy" id="2294116"/>
    <lineage>
        <taxon>Bacteria</taxon>
        <taxon>Pseudomonadati</taxon>
        <taxon>Bacteroidota</taxon>
        <taxon>Chitinophagia</taxon>
        <taxon>Chitinophagales</taxon>
        <taxon>Chitinophagaceae</taxon>
        <taxon>Hanamia</taxon>
    </lineage>
</organism>
<dbReference type="AlphaFoldDB" id="A0A3M9NJH3"/>
<dbReference type="PANTHER" id="PTHR45726:SF3">
    <property type="entry name" value="LEUKOTRIENE A-4 HYDROLASE"/>
    <property type="match status" value="1"/>
</dbReference>
<reference evidence="3 4" key="1">
    <citation type="submission" date="2018-11" db="EMBL/GenBank/DDBJ databases">
        <title>Draft genome sequence of Ferruginibacter sp. BO-59.</title>
        <authorList>
            <person name="Im W.T."/>
        </authorList>
    </citation>
    <scope>NUCLEOTIDE SEQUENCE [LARGE SCALE GENOMIC DNA]</scope>
    <source>
        <strain evidence="3 4">BO-59</strain>
    </source>
</reference>
<dbReference type="Pfam" id="PF01433">
    <property type="entry name" value="Peptidase_M1"/>
    <property type="match status" value="1"/>
</dbReference>
<dbReference type="InterPro" id="IPR027268">
    <property type="entry name" value="Peptidase_M4/M1_CTD_sf"/>
</dbReference>
<dbReference type="GO" id="GO:0008237">
    <property type="term" value="F:metallopeptidase activity"/>
    <property type="evidence" value="ECO:0007669"/>
    <property type="project" value="InterPro"/>
</dbReference>
<name>A0A3M9NJH3_9BACT</name>
<feature type="signal peptide" evidence="1">
    <location>
        <begin position="1"/>
        <end position="22"/>
    </location>
</feature>
<dbReference type="GO" id="GO:0008270">
    <property type="term" value="F:zinc ion binding"/>
    <property type="evidence" value="ECO:0007669"/>
    <property type="project" value="InterPro"/>
</dbReference>
<dbReference type="Gene3D" id="1.10.390.10">
    <property type="entry name" value="Neutral Protease Domain 2"/>
    <property type="match status" value="1"/>
</dbReference>
<dbReference type="Proteomes" id="UP000267223">
    <property type="component" value="Unassembled WGS sequence"/>
</dbReference>
<keyword evidence="4" id="KW-1185">Reference proteome</keyword>